<reference evidence="1 2" key="1">
    <citation type="submission" date="2014-11" db="EMBL/GenBank/DDBJ databases">
        <title>Genetic blueprint of the zoonotic pathogen Toxocara canis.</title>
        <authorList>
            <person name="Zhu X.-Q."/>
            <person name="Korhonen P.K."/>
            <person name="Cai H."/>
            <person name="Young N.D."/>
            <person name="Nejsum P."/>
            <person name="von Samson-Himmelstjerna G."/>
            <person name="Boag P.R."/>
            <person name="Tan P."/>
            <person name="Li Q."/>
            <person name="Min J."/>
            <person name="Yang Y."/>
            <person name="Wang X."/>
            <person name="Fang X."/>
            <person name="Hall R.S."/>
            <person name="Hofmann A."/>
            <person name="Sternberg P.W."/>
            <person name="Jex A.R."/>
            <person name="Gasser R.B."/>
        </authorList>
    </citation>
    <scope>NUCLEOTIDE SEQUENCE [LARGE SCALE GENOMIC DNA]</scope>
    <source>
        <strain evidence="1">PN_DK_2014</strain>
    </source>
</reference>
<gene>
    <name evidence="1" type="ORF">Tcan_00660</name>
</gene>
<organism evidence="1 2">
    <name type="scientific">Toxocara canis</name>
    <name type="common">Canine roundworm</name>
    <dbReference type="NCBI Taxonomy" id="6265"/>
    <lineage>
        <taxon>Eukaryota</taxon>
        <taxon>Metazoa</taxon>
        <taxon>Ecdysozoa</taxon>
        <taxon>Nematoda</taxon>
        <taxon>Chromadorea</taxon>
        <taxon>Rhabditida</taxon>
        <taxon>Spirurina</taxon>
        <taxon>Ascaridomorpha</taxon>
        <taxon>Ascaridoidea</taxon>
        <taxon>Toxocaridae</taxon>
        <taxon>Toxocara</taxon>
    </lineage>
</organism>
<keyword evidence="2" id="KW-1185">Reference proteome</keyword>
<comment type="caution">
    <text evidence="1">The sequence shown here is derived from an EMBL/GenBank/DDBJ whole genome shotgun (WGS) entry which is preliminary data.</text>
</comment>
<dbReference type="Proteomes" id="UP000031036">
    <property type="component" value="Unassembled WGS sequence"/>
</dbReference>
<name>A0A0B2V3U5_TOXCA</name>
<dbReference type="AlphaFoldDB" id="A0A0B2V3U5"/>
<proteinExistence type="predicted"/>
<dbReference type="EMBL" id="JPKZ01002168">
    <property type="protein sequence ID" value="KHN78111.1"/>
    <property type="molecule type" value="Genomic_DNA"/>
</dbReference>
<protein>
    <submittedName>
        <fullName evidence="1">Uncharacterized protein</fullName>
    </submittedName>
</protein>
<evidence type="ECO:0000313" key="1">
    <source>
        <dbReference type="EMBL" id="KHN78111.1"/>
    </source>
</evidence>
<evidence type="ECO:0000313" key="2">
    <source>
        <dbReference type="Proteomes" id="UP000031036"/>
    </source>
</evidence>
<accession>A0A0B2V3U5</accession>
<sequence length="100" mass="11197">MEISDDAKMIKLSHCLCLSFESLNSRRAKIYSVFKISRFLVAHCTANSSIPRGTTTSSKHINISTHSMLPFDNTKRFTSCFSIKCSSSPNISRIIHGELL</sequence>
<feature type="non-terminal residue" evidence="1">
    <location>
        <position position="100"/>
    </location>
</feature>